<sequence length="316" mass="34932">MGVIVSRLLGCRTFNTSTDLLDLTGKVILVTGANTGIGYMTARNLARRGAKVYLGARNESKATGAIAQMEAEGLGTGQVIWHKVDLSDPRNAKQAAEEFMRREARLDVLINNAGIAMHMVVNHVSPFVFTQTLLKLMKKTTAEPDSDVRIVMLSSFLHRNDQAANPNIQFKTIDDFNHEFADQYSAHRSRYSITKLANVLYAKALQRKLDAEEVPITCISIHPGIVDTFSDRLAYASFVRTMLYFFGSSTDEGSYTSCFAAASPLIKENPQKYKGVFLDPSPVGKIVDASPNACRVDLQEQLWETTERAMKEAGVL</sequence>
<protein>
    <submittedName>
        <fullName evidence="2">NAD(P)-binding protein</fullName>
    </submittedName>
</protein>
<dbReference type="GO" id="GO:0016491">
    <property type="term" value="F:oxidoreductase activity"/>
    <property type="evidence" value="ECO:0007669"/>
    <property type="project" value="UniProtKB-KW"/>
</dbReference>
<dbReference type="SUPFAM" id="SSF51735">
    <property type="entry name" value="NAD(P)-binding Rossmann-fold domains"/>
    <property type="match status" value="1"/>
</dbReference>
<dbReference type="EMBL" id="KN881914">
    <property type="protein sequence ID" value="KIY47879.1"/>
    <property type="molecule type" value="Genomic_DNA"/>
</dbReference>
<dbReference type="OrthoDB" id="191139at2759"/>
<evidence type="ECO:0000313" key="3">
    <source>
        <dbReference type="Proteomes" id="UP000054144"/>
    </source>
</evidence>
<evidence type="ECO:0000256" key="1">
    <source>
        <dbReference type="ARBA" id="ARBA00023002"/>
    </source>
</evidence>
<accession>A0A0D7ABU4</accession>
<dbReference type="Gene3D" id="3.40.50.720">
    <property type="entry name" value="NAD(P)-binding Rossmann-like Domain"/>
    <property type="match status" value="1"/>
</dbReference>
<name>A0A0D7ABU4_9AGAR</name>
<dbReference type="AlphaFoldDB" id="A0A0D7ABU4"/>
<dbReference type="InterPro" id="IPR036291">
    <property type="entry name" value="NAD(P)-bd_dom_sf"/>
</dbReference>
<keyword evidence="1" id="KW-0560">Oxidoreductase</keyword>
<reference evidence="2 3" key="1">
    <citation type="journal article" date="2015" name="Fungal Genet. Biol.">
        <title>Evolution of novel wood decay mechanisms in Agaricales revealed by the genome sequences of Fistulina hepatica and Cylindrobasidium torrendii.</title>
        <authorList>
            <person name="Floudas D."/>
            <person name="Held B.W."/>
            <person name="Riley R."/>
            <person name="Nagy L.G."/>
            <person name="Koehler G."/>
            <person name="Ransdell A.S."/>
            <person name="Younus H."/>
            <person name="Chow J."/>
            <person name="Chiniquy J."/>
            <person name="Lipzen A."/>
            <person name="Tritt A."/>
            <person name="Sun H."/>
            <person name="Haridas S."/>
            <person name="LaButti K."/>
            <person name="Ohm R.A."/>
            <person name="Kues U."/>
            <person name="Blanchette R.A."/>
            <person name="Grigoriev I.V."/>
            <person name="Minto R.E."/>
            <person name="Hibbett D.S."/>
        </authorList>
    </citation>
    <scope>NUCLEOTIDE SEQUENCE [LARGE SCALE GENOMIC DNA]</scope>
    <source>
        <strain evidence="2 3">ATCC 64428</strain>
    </source>
</reference>
<dbReference type="Proteomes" id="UP000054144">
    <property type="component" value="Unassembled WGS sequence"/>
</dbReference>
<dbReference type="PRINTS" id="PR00081">
    <property type="entry name" value="GDHRDH"/>
</dbReference>
<evidence type="ECO:0000313" key="2">
    <source>
        <dbReference type="EMBL" id="KIY47879.1"/>
    </source>
</evidence>
<dbReference type="PANTHER" id="PTHR43157:SF31">
    <property type="entry name" value="PHOSPHATIDYLINOSITOL-GLYCAN BIOSYNTHESIS CLASS F PROTEIN"/>
    <property type="match status" value="1"/>
</dbReference>
<dbReference type="PANTHER" id="PTHR43157">
    <property type="entry name" value="PHOSPHATIDYLINOSITOL-GLYCAN BIOSYNTHESIS CLASS F PROTEIN-RELATED"/>
    <property type="match status" value="1"/>
</dbReference>
<keyword evidence="3" id="KW-1185">Reference proteome</keyword>
<organism evidence="2 3">
    <name type="scientific">Fistulina hepatica ATCC 64428</name>
    <dbReference type="NCBI Taxonomy" id="1128425"/>
    <lineage>
        <taxon>Eukaryota</taxon>
        <taxon>Fungi</taxon>
        <taxon>Dikarya</taxon>
        <taxon>Basidiomycota</taxon>
        <taxon>Agaricomycotina</taxon>
        <taxon>Agaricomycetes</taxon>
        <taxon>Agaricomycetidae</taxon>
        <taxon>Agaricales</taxon>
        <taxon>Fistulinaceae</taxon>
        <taxon>Fistulina</taxon>
    </lineage>
</organism>
<proteinExistence type="predicted"/>
<dbReference type="InterPro" id="IPR002347">
    <property type="entry name" value="SDR_fam"/>
</dbReference>
<gene>
    <name evidence="2" type="ORF">FISHEDRAFT_44397</name>
</gene>
<dbReference type="Pfam" id="PF00106">
    <property type="entry name" value="adh_short"/>
    <property type="match status" value="1"/>
</dbReference>